<keyword evidence="3" id="KW-0328">Glycosyltransferase</keyword>
<dbReference type="Proteomes" id="UP000092460">
    <property type="component" value="Unassembled WGS sequence"/>
</dbReference>
<organism evidence="6 7">
    <name type="scientific">Glossina palpalis gambiensis</name>
    <dbReference type="NCBI Taxonomy" id="67801"/>
    <lineage>
        <taxon>Eukaryota</taxon>
        <taxon>Metazoa</taxon>
        <taxon>Ecdysozoa</taxon>
        <taxon>Arthropoda</taxon>
        <taxon>Hexapoda</taxon>
        <taxon>Insecta</taxon>
        <taxon>Pterygota</taxon>
        <taxon>Neoptera</taxon>
        <taxon>Endopterygota</taxon>
        <taxon>Diptera</taxon>
        <taxon>Brachycera</taxon>
        <taxon>Muscomorpha</taxon>
        <taxon>Hippoboscoidea</taxon>
        <taxon>Glossinidae</taxon>
        <taxon>Glossina</taxon>
    </lineage>
</organism>
<evidence type="ECO:0000256" key="3">
    <source>
        <dbReference type="ARBA" id="ARBA00022676"/>
    </source>
</evidence>
<dbReference type="EMBL" id="JXJN01024588">
    <property type="status" value="NOT_ANNOTATED_CDS"/>
    <property type="molecule type" value="Genomic_DNA"/>
</dbReference>
<reference evidence="6" key="2">
    <citation type="submission" date="2020-05" db="UniProtKB">
        <authorList>
            <consortium name="EnsemblMetazoa"/>
        </authorList>
    </citation>
    <scope>IDENTIFICATION</scope>
    <source>
        <strain evidence="6">IAEA</strain>
    </source>
</reference>
<reference evidence="7" key="1">
    <citation type="submission" date="2015-01" db="EMBL/GenBank/DDBJ databases">
        <authorList>
            <person name="Aksoy S."/>
            <person name="Warren W."/>
            <person name="Wilson R.K."/>
        </authorList>
    </citation>
    <scope>NUCLEOTIDE SEQUENCE [LARGE SCALE GENOMIC DNA]</scope>
    <source>
        <strain evidence="7">IAEA</strain>
    </source>
</reference>
<dbReference type="PANTHER" id="PTHR46012:SF2">
    <property type="entry name" value="IP22168P"/>
    <property type="match status" value="1"/>
</dbReference>
<keyword evidence="4" id="KW-0808">Transferase</keyword>
<comment type="subcellular location">
    <subcellularLocation>
        <location evidence="1">Membrane</location>
        <topology evidence="1">Single-pass type II membrane protein</topology>
    </subcellularLocation>
</comment>
<evidence type="ECO:0000256" key="5">
    <source>
        <dbReference type="ARBA" id="ARBA00022968"/>
    </source>
</evidence>
<dbReference type="EnsemblMetazoa" id="GPPI047464-RA">
    <property type="protein sequence ID" value="GPPI047464-PA"/>
    <property type="gene ID" value="GPPI047464"/>
</dbReference>
<keyword evidence="7" id="KW-1185">Reference proteome</keyword>
<dbReference type="InterPro" id="IPR051993">
    <property type="entry name" value="Glycosyltransferase_8"/>
</dbReference>
<evidence type="ECO:0000256" key="4">
    <source>
        <dbReference type="ARBA" id="ARBA00022679"/>
    </source>
</evidence>
<dbReference type="GO" id="GO:0035252">
    <property type="term" value="F:UDP-xylosyltransferase activity"/>
    <property type="evidence" value="ECO:0007669"/>
    <property type="project" value="TreeGrafter"/>
</dbReference>
<dbReference type="PANTHER" id="PTHR46012">
    <property type="entry name" value="IP22168P"/>
    <property type="match status" value="1"/>
</dbReference>
<keyword evidence="5" id="KW-0735">Signal-anchor</keyword>
<evidence type="ECO:0000256" key="2">
    <source>
        <dbReference type="ARBA" id="ARBA00006351"/>
    </source>
</evidence>
<dbReference type="VEuPathDB" id="VectorBase:GPPI047464"/>
<evidence type="ECO:0000313" key="7">
    <source>
        <dbReference type="Proteomes" id="UP000092460"/>
    </source>
</evidence>
<dbReference type="GO" id="GO:0016266">
    <property type="term" value="P:protein O-linked glycosylation via N-acetyl-galactosamine"/>
    <property type="evidence" value="ECO:0007669"/>
    <property type="project" value="TreeGrafter"/>
</dbReference>
<evidence type="ECO:0000313" key="6">
    <source>
        <dbReference type="EnsemblMetazoa" id="GPPI047464-PA"/>
    </source>
</evidence>
<evidence type="ECO:0000256" key="1">
    <source>
        <dbReference type="ARBA" id="ARBA00004606"/>
    </source>
</evidence>
<keyword evidence="5" id="KW-0812">Transmembrane</keyword>
<sequence length="293" mass="33854">MSQIFKQLENQFQLLVIISSNLILKFITINRKKKNTITTAYERTELINPASSKSNFHSTFGAVNANNTSASITKWIDLIDFKVQKASEVIEEDVFAPKTFYSTRNGTFLTPIFLDFPGVLEDLRDKHHHIPTVMFAGFGIALRDLTSYLKWGSRISTLCSGGFRWRCLCVVNVTLVQVAKLQACLSCIALPAIVPCGQRLQKFLVVIKSALLFNSYREKLYFLIFAEERLMISFNEKLNDWRAVRPEVDFRLLLLQFPFNSEREWRNPFKSCAAQRLYLPVNDDLKFLFKLRE</sequence>
<comment type="similarity">
    <text evidence="2">Belongs to the glycosyltransferase 8 family.</text>
</comment>
<accession>A0A1B0C2L6</accession>
<name>A0A1B0C2L6_9MUSC</name>
<dbReference type="AlphaFoldDB" id="A0A1B0C2L6"/>
<proteinExistence type="inferred from homology"/>
<dbReference type="GO" id="GO:0016020">
    <property type="term" value="C:membrane"/>
    <property type="evidence" value="ECO:0007669"/>
    <property type="project" value="UniProtKB-SubCell"/>
</dbReference>
<protein>
    <submittedName>
        <fullName evidence="6">Uncharacterized protein</fullName>
    </submittedName>
</protein>